<reference evidence="1 2" key="1">
    <citation type="submission" date="2014-04" db="EMBL/GenBank/DDBJ databases">
        <title>Evolutionary Origins and Diversification of the Mycorrhizal Mutualists.</title>
        <authorList>
            <consortium name="DOE Joint Genome Institute"/>
            <consortium name="Mycorrhizal Genomics Consortium"/>
            <person name="Kohler A."/>
            <person name="Kuo A."/>
            <person name="Nagy L.G."/>
            <person name="Floudas D."/>
            <person name="Copeland A."/>
            <person name="Barry K.W."/>
            <person name="Cichocki N."/>
            <person name="Veneault-Fourrey C."/>
            <person name="LaButti K."/>
            <person name="Lindquist E.A."/>
            <person name="Lipzen A."/>
            <person name="Lundell T."/>
            <person name="Morin E."/>
            <person name="Murat C."/>
            <person name="Riley R."/>
            <person name="Ohm R."/>
            <person name="Sun H."/>
            <person name="Tunlid A."/>
            <person name="Henrissat B."/>
            <person name="Grigoriev I.V."/>
            <person name="Hibbett D.S."/>
            <person name="Martin F."/>
        </authorList>
    </citation>
    <scope>NUCLEOTIDE SEQUENCE [LARGE SCALE GENOMIC DNA]</scope>
    <source>
        <strain evidence="1 2">Koide BX008</strain>
    </source>
</reference>
<proteinExistence type="predicted"/>
<gene>
    <name evidence="1" type="ORF">M378DRAFT_91285</name>
</gene>
<dbReference type="Proteomes" id="UP000054549">
    <property type="component" value="Unassembled WGS sequence"/>
</dbReference>
<dbReference type="AlphaFoldDB" id="A0A0C2WF19"/>
<protein>
    <submittedName>
        <fullName evidence="1">Uncharacterized protein</fullName>
    </submittedName>
</protein>
<feature type="non-terminal residue" evidence="1">
    <location>
        <position position="286"/>
    </location>
</feature>
<dbReference type="STRING" id="946122.A0A0C2WF19"/>
<organism evidence="1 2">
    <name type="scientific">Amanita muscaria (strain Koide BX008)</name>
    <dbReference type="NCBI Taxonomy" id="946122"/>
    <lineage>
        <taxon>Eukaryota</taxon>
        <taxon>Fungi</taxon>
        <taxon>Dikarya</taxon>
        <taxon>Basidiomycota</taxon>
        <taxon>Agaricomycotina</taxon>
        <taxon>Agaricomycetes</taxon>
        <taxon>Agaricomycetidae</taxon>
        <taxon>Agaricales</taxon>
        <taxon>Pluteineae</taxon>
        <taxon>Amanitaceae</taxon>
        <taxon>Amanita</taxon>
    </lineage>
</organism>
<evidence type="ECO:0000313" key="2">
    <source>
        <dbReference type="Proteomes" id="UP000054549"/>
    </source>
</evidence>
<keyword evidence="2" id="KW-1185">Reference proteome</keyword>
<name>A0A0C2WF19_AMAMK</name>
<dbReference type="EMBL" id="KN818553">
    <property type="protein sequence ID" value="KIL55191.1"/>
    <property type="molecule type" value="Genomic_DNA"/>
</dbReference>
<dbReference type="HOGENOM" id="CLU_018255_0_0_1"/>
<evidence type="ECO:0000313" key="1">
    <source>
        <dbReference type="EMBL" id="KIL55191.1"/>
    </source>
</evidence>
<sequence>MSSITVPTFAKYEQENPSKLPTLTKGKITPQTLYRFEKGCLRYFSIKSVTEDTEKIVRIMAGIRDPSLGAWFDSNNAHLITLSFIEFIKALRKQVLDTDWESSIRRQMAVSKYTLNLDFQNWADNIVFLNCLLDNSDQKLDEKGLLSLLKTNLDDKLDWEVQAPRNCVRSENLKEWMEDVRGLAEDARIDIKRVREYVDEVQQRSVKRQAATSISSRRPRAFGNATNTIQLGSRETADCCPALTADKRTLLNAHRGCFKCRSFYSGHFSNACPNGFLDGKTYVLLT</sequence>
<dbReference type="OrthoDB" id="3268967at2759"/>
<accession>A0A0C2WF19</accession>
<dbReference type="InParanoid" id="A0A0C2WF19"/>